<sequence>MKLRTRLLTSSALWSAPLWLGITVFFYIRGLHAPNGGLTYLKRDPDQYWAPSVVAAAVDFFYSLSYAIAAGLGAWEGGRLKQDGVWGLAPARSRYHIAAQVLVPVVVVGSLLLVVPAAVALAEFGVAPTVPSVLPVLAGILIVCAYAVIGFAVGSLAPRSIAAPLLTALVWYLVAWSVTYSDPAWPRYVFGQGQEVGYGQVLSPEALAIPVLFAGSVAGVVAVWWVRSGPPLVRTALRTAMAAGCAFAMTFCASTTNDWLTGTPSSYGTAAETCAGRQPRVCMARDGGAANRIGEVRRALVSSSAALRNAGVEVSMPARVRDALGQRGKASTEKVWWLPLTKQAGKGGGGMPYVRYAVVLAAVEFPCRLPSSFGEAKTMDYIVNADAAKLWAAYVAGAQRPFLAWRKSQYIEIENADEVLAKVKERARAARELPPEEQSAWYDAERAKACRLASGTGTS</sequence>
<dbReference type="RefSeq" id="WP_009716091.1">
    <property type="nucleotide sequence ID" value="NZ_GG657754.1"/>
</dbReference>
<feature type="transmembrane region" description="Helical" evidence="1">
    <location>
        <begin position="207"/>
        <end position="226"/>
    </location>
</feature>
<keyword evidence="1" id="KW-1133">Transmembrane helix</keyword>
<dbReference type="STRING" id="457427.SSOG_03996"/>
<evidence type="ECO:0000313" key="2">
    <source>
        <dbReference type="EMBL" id="EFL24282.1"/>
    </source>
</evidence>
<dbReference type="EMBL" id="GG657754">
    <property type="protein sequence ID" value="EFL24282.1"/>
    <property type="molecule type" value="Genomic_DNA"/>
</dbReference>
<feature type="transmembrane region" description="Helical" evidence="1">
    <location>
        <begin position="48"/>
        <end position="75"/>
    </location>
</feature>
<name>D9WT07_9ACTN</name>
<gene>
    <name evidence="2" type="ORF">SSOG_03996</name>
</gene>
<organism evidence="2 3">
    <name type="scientific">Streptomyces himastatinicus ATCC 53653</name>
    <dbReference type="NCBI Taxonomy" id="457427"/>
    <lineage>
        <taxon>Bacteria</taxon>
        <taxon>Bacillati</taxon>
        <taxon>Actinomycetota</taxon>
        <taxon>Actinomycetes</taxon>
        <taxon>Kitasatosporales</taxon>
        <taxon>Streptomycetaceae</taxon>
        <taxon>Streptomyces</taxon>
        <taxon>Streptomyces violaceusniger group</taxon>
    </lineage>
</organism>
<keyword evidence="3" id="KW-1185">Reference proteome</keyword>
<feature type="transmembrane region" description="Helical" evidence="1">
    <location>
        <begin position="133"/>
        <end position="154"/>
    </location>
</feature>
<dbReference type="HOGENOM" id="CLU_679573_0_0_11"/>
<keyword evidence="1" id="KW-0812">Transmembrane</keyword>
<evidence type="ECO:0000256" key="1">
    <source>
        <dbReference type="SAM" id="Phobius"/>
    </source>
</evidence>
<feature type="transmembrane region" description="Helical" evidence="1">
    <location>
        <begin position="161"/>
        <end position="180"/>
    </location>
</feature>
<dbReference type="AlphaFoldDB" id="D9WT07"/>
<evidence type="ECO:0000313" key="3">
    <source>
        <dbReference type="Proteomes" id="UP000003963"/>
    </source>
</evidence>
<reference evidence="2 3" key="1">
    <citation type="submission" date="2009-02" db="EMBL/GenBank/DDBJ databases">
        <title>Annotation of Streptomyces hygroscopicus strain ATCC 53653.</title>
        <authorList>
            <consortium name="The Broad Institute Genome Sequencing Platform"/>
            <consortium name="Broad Institute Microbial Sequencing Center"/>
            <person name="Fischbach M."/>
            <person name="Godfrey P."/>
            <person name="Ward D."/>
            <person name="Young S."/>
            <person name="Zeng Q."/>
            <person name="Koehrsen M."/>
            <person name="Alvarado L."/>
            <person name="Berlin A.M."/>
            <person name="Bochicchio J."/>
            <person name="Borenstein D."/>
            <person name="Chapman S.B."/>
            <person name="Chen Z."/>
            <person name="Engels R."/>
            <person name="Freedman E."/>
            <person name="Gellesch M."/>
            <person name="Goldberg J."/>
            <person name="Griggs A."/>
            <person name="Gujja S."/>
            <person name="Heilman E.R."/>
            <person name="Heiman D.I."/>
            <person name="Hepburn T.A."/>
            <person name="Howarth C."/>
            <person name="Jen D."/>
            <person name="Larson L."/>
            <person name="Lewis B."/>
            <person name="Mehta T."/>
            <person name="Park D."/>
            <person name="Pearson M."/>
            <person name="Richards J."/>
            <person name="Roberts A."/>
            <person name="Saif S."/>
            <person name="Shea T.D."/>
            <person name="Shenoy N."/>
            <person name="Sisk P."/>
            <person name="Stolte C."/>
            <person name="Sykes S.N."/>
            <person name="Thomson T."/>
            <person name="Walk T."/>
            <person name="White J."/>
            <person name="Yandava C."/>
            <person name="Straight P."/>
            <person name="Clardy J."/>
            <person name="Hung D."/>
            <person name="Kolter R."/>
            <person name="Mekalanos J."/>
            <person name="Walker S."/>
            <person name="Walsh C.T."/>
            <person name="Wieland-Brown L.C."/>
            <person name="Haas B."/>
            <person name="Nusbaum C."/>
            <person name="Birren B."/>
        </authorList>
    </citation>
    <scope>NUCLEOTIDE SEQUENCE [LARGE SCALE GENOMIC DNA]</scope>
    <source>
        <strain evidence="2 3">ATCC 53653</strain>
    </source>
</reference>
<protein>
    <submittedName>
        <fullName evidence="2">PE-PGRS family protein</fullName>
    </submittedName>
</protein>
<dbReference type="Proteomes" id="UP000003963">
    <property type="component" value="Unassembled WGS sequence"/>
</dbReference>
<accession>D9WT07</accession>
<dbReference type="OrthoDB" id="4280966at2"/>
<keyword evidence="1" id="KW-0472">Membrane</keyword>
<feature type="transmembrane region" description="Helical" evidence="1">
    <location>
        <begin position="95"/>
        <end position="121"/>
    </location>
</feature>
<feature type="transmembrane region" description="Helical" evidence="1">
    <location>
        <begin position="7"/>
        <end position="28"/>
    </location>
</feature>
<proteinExistence type="predicted"/>